<dbReference type="Gene3D" id="1.10.3720.10">
    <property type="entry name" value="MetI-like"/>
    <property type="match status" value="1"/>
</dbReference>
<accession>A0ABV4V4L3</accession>
<evidence type="ECO:0000256" key="3">
    <source>
        <dbReference type="ARBA" id="ARBA00022475"/>
    </source>
</evidence>
<dbReference type="SUPFAM" id="SSF161098">
    <property type="entry name" value="MetI-like"/>
    <property type="match status" value="1"/>
</dbReference>
<dbReference type="CDD" id="cd06261">
    <property type="entry name" value="TM_PBP2"/>
    <property type="match status" value="1"/>
</dbReference>
<keyword evidence="10" id="KW-1185">Reference proteome</keyword>
<evidence type="ECO:0000256" key="7">
    <source>
        <dbReference type="RuleBase" id="RU363032"/>
    </source>
</evidence>
<comment type="subcellular location">
    <subcellularLocation>
        <location evidence="1 7">Cell membrane</location>
        <topology evidence="1 7">Multi-pass membrane protein</topology>
    </subcellularLocation>
</comment>
<evidence type="ECO:0000256" key="5">
    <source>
        <dbReference type="ARBA" id="ARBA00022989"/>
    </source>
</evidence>
<dbReference type="PROSITE" id="PS50928">
    <property type="entry name" value="ABC_TM1"/>
    <property type="match status" value="1"/>
</dbReference>
<dbReference type="PANTHER" id="PTHR43744:SF6">
    <property type="entry name" value="ABC TRANSPORTER PERMEASE PROTEIN YESQ-RELATED"/>
    <property type="match status" value="1"/>
</dbReference>
<dbReference type="PANTHER" id="PTHR43744">
    <property type="entry name" value="ABC TRANSPORTER PERMEASE PROTEIN MG189-RELATED-RELATED"/>
    <property type="match status" value="1"/>
</dbReference>
<keyword evidence="2 7" id="KW-0813">Transport</keyword>
<reference evidence="9 10" key="1">
    <citation type="submission" date="2024-09" db="EMBL/GenBank/DDBJ databases">
        <authorList>
            <person name="Makale K.P.P."/>
            <person name="Makhzoum A."/>
            <person name="Rantong G."/>
            <person name="Rahube T.O."/>
        </authorList>
    </citation>
    <scope>NUCLEOTIDE SEQUENCE [LARGE SCALE GENOMIC DNA]</scope>
    <source>
        <strain evidence="9 10">KM_D13</strain>
    </source>
</reference>
<evidence type="ECO:0000256" key="2">
    <source>
        <dbReference type="ARBA" id="ARBA00022448"/>
    </source>
</evidence>
<sequence length="283" mass="32031">MVASAQKMTWLQLFYYVFLTGLGLVMVYPLIWLLFASFKSNSEIFGSIHLLPKEYVWDSFRKGWEGSGQYTFGTFFLNTFILVIPTVVFTVASSLLVAYGFARFTFPLKKLFFALMISTLFLPAAVTMIPRFMLFGQLGWLNSYYPFIVPALCGGGPFFIFLLIQFLRGLPKELDESAKMDGGHSFTILIRILLPLSKAALFSAGIFQFIWTWNDFFGQLIYINSVKKFTISLALRMSLDVAASVEWNRILAMSLAAMIPSVLLYFFAQKYFVEGIATTGLKG</sequence>
<comment type="similarity">
    <text evidence="7">Belongs to the binding-protein-dependent transport system permease family.</text>
</comment>
<dbReference type="Proteomes" id="UP001575622">
    <property type="component" value="Unassembled WGS sequence"/>
</dbReference>
<evidence type="ECO:0000256" key="6">
    <source>
        <dbReference type="ARBA" id="ARBA00023136"/>
    </source>
</evidence>
<feature type="domain" description="ABC transmembrane type-1" evidence="8">
    <location>
        <begin position="76"/>
        <end position="268"/>
    </location>
</feature>
<protein>
    <submittedName>
        <fullName evidence="9">Carbohydrate ABC transporter permease</fullName>
    </submittedName>
</protein>
<gene>
    <name evidence="9" type="ORF">ACEU3E_22845</name>
</gene>
<keyword evidence="5 7" id="KW-1133">Transmembrane helix</keyword>
<feature type="transmembrane region" description="Helical" evidence="7">
    <location>
        <begin position="75"/>
        <end position="99"/>
    </location>
</feature>
<feature type="transmembrane region" description="Helical" evidence="7">
    <location>
        <begin position="13"/>
        <end position="35"/>
    </location>
</feature>
<dbReference type="RefSeq" id="WP_373955202.1">
    <property type="nucleotide sequence ID" value="NZ_JBHDLN010000012.1"/>
</dbReference>
<evidence type="ECO:0000256" key="1">
    <source>
        <dbReference type="ARBA" id="ARBA00004651"/>
    </source>
</evidence>
<dbReference type="EMBL" id="JBHDLN010000012">
    <property type="protein sequence ID" value="MFB0845031.1"/>
    <property type="molecule type" value="Genomic_DNA"/>
</dbReference>
<feature type="transmembrane region" description="Helical" evidence="7">
    <location>
        <begin position="247"/>
        <end position="268"/>
    </location>
</feature>
<evidence type="ECO:0000313" key="9">
    <source>
        <dbReference type="EMBL" id="MFB0845031.1"/>
    </source>
</evidence>
<keyword evidence="4 7" id="KW-0812">Transmembrane</keyword>
<dbReference type="InterPro" id="IPR035906">
    <property type="entry name" value="MetI-like_sf"/>
</dbReference>
<evidence type="ECO:0000256" key="4">
    <source>
        <dbReference type="ARBA" id="ARBA00022692"/>
    </source>
</evidence>
<feature type="transmembrane region" description="Helical" evidence="7">
    <location>
        <begin position="188"/>
        <end position="210"/>
    </location>
</feature>
<keyword evidence="3" id="KW-1003">Cell membrane</keyword>
<evidence type="ECO:0000259" key="8">
    <source>
        <dbReference type="PROSITE" id="PS50928"/>
    </source>
</evidence>
<dbReference type="InterPro" id="IPR000515">
    <property type="entry name" value="MetI-like"/>
</dbReference>
<comment type="caution">
    <text evidence="9">The sequence shown here is derived from an EMBL/GenBank/DDBJ whole genome shotgun (WGS) entry which is preliminary data.</text>
</comment>
<proteinExistence type="inferred from homology"/>
<organism evidence="9 10">
    <name type="scientific">Paenibacillus oleatilyticus</name>
    <dbReference type="NCBI Taxonomy" id="2594886"/>
    <lineage>
        <taxon>Bacteria</taxon>
        <taxon>Bacillati</taxon>
        <taxon>Bacillota</taxon>
        <taxon>Bacilli</taxon>
        <taxon>Bacillales</taxon>
        <taxon>Paenibacillaceae</taxon>
        <taxon>Paenibacillus</taxon>
    </lineage>
</organism>
<feature type="transmembrane region" description="Helical" evidence="7">
    <location>
        <begin position="111"/>
        <end position="132"/>
    </location>
</feature>
<evidence type="ECO:0000313" key="10">
    <source>
        <dbReference type="Proteomes" id="UP001575622"/>
    </source>
</evidence>
<name>A0ABV4V4L3_9BACL</name>
<keyword evidence="6 7" id="KW-0472">Membrane</keyword>
<dbReference type="Pfam" id="PF00528">
    <property type="entry name" value="BPD_transp_1"/>
    <property type="match status" value="1"/>
</dbReference>
<feature type="transmembrane region" description="Helical" evidence="7">
    <location>
        <begin position="144"/>
        <end position="167"/>
    </location>
</feature>